<protein>
    <submittedName>
        <fullName evidence="2">Uncharacterized protein</fullName>
    </submittedName>
</protein>
<comment type="caution">
    <text evidence="2">The sequence shown here is derived from an EMBL/GenBank/DDBJ whole genome shotgun (WGS) entry which is preliminary data.</text>
</comment>
<accession>X8JFV7</accession>
<feature type="region of interest" description="Disordered" evidence="1">
    <location>
        <begin position="64"/>
        <end position="163"/>
    </location>
</feature>
<evidence type="ECO:0000313" key="2">
    <source>
        <dbReference type="EMBL" id="EUC62800.1"/>
    </source>
</evidence>
<dbReference type="AlphaFoldDB" id="X8JFV7"/>
<reference evidence="3" key="1">
    <citation type="journal article" date="2014" name="Genome Announc.">
        <title>Draft genome sequence of the plant-pathogenic soil fungus Rhizoctonia solani anastomosis group 3 strain Rhs1AP.</title>
        <authorList>
            <person name="Cubeta M.A."/>
            <person name="Thomas E."/>
            <person name="Dean R.A."/>
            <person name="Jabaji S."/>
            <person name="Neate S.M."/>
            <person name="Tavantzis S."/>
            <person name="Toda T."/>
            <person name="Vilgalys R."/>
            <person name="Bharathan N."/>
            <person name="Fedorova-Abrams N."/>
            <person name="Pakala S.B."/>
            <person name="Pakala S.M."/>
            <person name="Zafar N."/>
            <person name="Joardar V."/>
            <person name="Losada L."/>
            <person name="Nierman W.C."/>
        </authorList>
    </citation>
    <scope>NUCLEOTIDE SEQUENCE [LARGE SCALE GENOMIC DNA]</scope>
    <source>
        <strain evidence="3">AG-3</strain>
    </source>
</reference>
<evidence type="ECO:0000313" key="3">
    <source>
        <dbReference type="Proteomes" id="UP000030108"/>
    </source>
</evidence>
<feature type="compositionally biased region" description="Basic and acidic residues" evidence="1">
    <location>
        <begin position="142"/>
        <end position="163"/>
    </location>
</feature>
<proteinExistence type="predicted"/>
<dbReference type="Proteomes" id="UP000030108">
    <property type="component" value="Unassembled WGS sequence"/>
</dbReference>
<feature type="compositionally biased region" description="Pro residues" evidence="1">
    <location>
        <begin position="128"/>
        <end position="141"/>
    </location>
</feature>
<evidence type="ECO:0000256" key="1">
    <source>
        <dbReference type="SAM" id="MobiDB-lite"/>
    </source>
</evidence>
<feature type="compositionally biased region" description="Polar residues" evidence="1">
    <location>
        <begin position="80"/>
        <end position="102"/>
    </location>
</feature>
<organism evidence="2 3">
    <name type="scientific">Rhizoctonia solani AG-3 Rhs1AP</name>
    <dbReference type="NCBI Taxonomy" id="1086054"/>
    <lineage>
        <taxon>Eukaryota</taxon>
        <taxon>Fungi</taxon>
        <taxon>Dikarya</taxon>
        <taxon>Basidiomycota</taxon>
        <taxon>Agaricomycotina</taxon>
        <taxon>Agaricomycetes</taxon>
        <taxon>Cantharellales</taxon>
        <taxon>Ceratobasidiaceae</taxon>
        <taxon>Rhizoctonia</taxon>
    </lineage>
</organism>
<name>X8JFV7_9AGAM</name>
<gene>
    <name evidence="2" type="ORF">RSOL_455470</name>
</gene>
<dbReference type="EMBL" id="JATN01000317">
    <property type="protein sequence ID" value="EUC62800.1"/>
    <property type="molecule type" value="Genomic_DNA"/>
</dbReference>
<sequence>MMNTTEEEDRSHSVRLDLGSLAMTIALASEALAAAAEALAEAARVISNASGMFDPIPLAEDFSDAKRPTEVYEELDSCNESETNGGLSAQADPQSVSDQQGNLPGVLTPATPVSLDSSDTRSKVVIPPDMPQADRPPAPRPPQHDLKDDTSDGNDIVKPEQNNKLDALPLSPVLSTSKYGNGASPAWPPEAIVTGNPRAPPFPNFRAAMKSHMIPPGRNYINFDQASDALAFVAYLALQANRTVCMIPMQLMESYSILLKSLSHANVYRTYTPEQVNRVVGSRIDFFAPTSYNIVVTPSGEFVTNADSFKRAAPDCIIHWGVPSDARQYIDHVLAPLSSTTKTCVIVIGQPYFNGPAYGVGTYSNQVLDACFHASSPLQSLRQIASRLLPAIPTPAITVLQLIKLGRVAIASRNRKHNTNSLPIGHFYIVLDTANDIDIVPVIAYIATKHEKVICHVPSDSLLEGYQGLINLISNVNIIAPSPLVKGNQIKALTDRLKSEGSGILLRPIITAWNSYFSKSIANALLYCGAPVDLRVYLDECTTKVDHSYLVLTRSQYSNIQSQLASDQRIQQYPHIRRPDSIRPTDLLYDLRQKLVPYLK</sequence>